<dbReference type="AlphaFoldDB" id="A0A7G9GQS5"/>
<accession>A0A7G9GQS5</accession>
<dbReference type="PROSITE" id="PS51101">
    <property type="entry name" value="PTS_EIIB_TYPE_4"/>
    <property type="match status" value="1"/>
</dbReference>
<dbReference type="Proteomes" id="UP000515856">
    <property type="component" value="Chromosome"/>
</dbReference>
<sequence>MIRGLRIDHRLLHGQVAFSWAHYYSVSRIIIIDNKAAADEFQKMALSMAKPSGTKLNVFSVNKALELAEKIDSLNDDIMIVFGNTTDASQYICEHPVYKELNLGGIPKKEDSIQYTNAVYLNKKEIQDLEKIQKTGCRIIMQQLPTSKLEELKL</sequence>
<protein>
    <submittedName>
        <fullName evidence="9">PTS sugar transporter subunit IIB</fullName>
    </submittedName>
</protein>
<keyword evidence="5" id="KW-0808">Transferase</keyword>
<evidence type="ECO:0000256" key="7">
    <source>
        <dbReference type="ARBA" id="ARBA00022777"/>
    </source>
</evidence>
<dbReference type="EMBL" id="CP060636">
    <property type="protein sequence ID" value="QNM13157.1"/>
    <property type="molecule type" value="Genomic_DNA"/>
</dbReference>
<keyword evidence="3" id="KW-0963">Cytoplasm</keyword>
<evidence type="ECO:0000256" key="5">
    <source>
        <dbReference type="ARBA" id="ARBA00022679"/>
    </source>
</evidence>
<keyword evidence="4 9" id="KW-0762">Sugar transport</keyword>
<dbReference type="KEGG" id="ehn:H9Q80_04190"/>
<name>A0A7G9GQS5_9FIRM</name>
<keyword evidence="6" id="KW-0598">Phosphotransferase system</keyword>
<dbReference type="RefSeq" id="WP_178760220.1">
    <property type="nucleotide sequence ID" value="NZ_CP060636.1"/>
</dbReference>
<dbReference type="InterPro" id="IPR004720">
    <property type="entry name" value="PTS_IIB_sorbose-sp"/>
</dbReference>
<evidence type="ECO:0000256" key="1">
    <source>
        <dbReference type="ARBA" id="ARBA00004496"/>
    </source>
</evidence>
<comment type="subcellular location">
    <subcellularLocation>
        <location evidence="1">Cytoplasm</location>
    </subcellularLocation>
</comment>
<dbReference type="GO" id="GO:0005737">
    <property type="term" value="C:cytoplasm"/>
    <property type="evidence" value="ECO:0007669"/>
    <property type="project" value="UniProtKB-SubCell"/>
</dbReference>
<dbReference type="SUPFAM" id="SSF52728">
    <property type="entry name" value="PTS IIb component"/>
    <property type="match status" value="1"/>
</dbReference>
<evidence type="ECO:0000256" key="3">
    <source>
        <dbReference type="ARBA" id="ARBA00022490"/>
    </source>
</evidence>
<evidence type="ECO:0000259" key="8">
    <source>
        <dbReference type="PROSITE" id="PS51101"/>
    </source>
</evidence>
<dbReference type="Pfam" id="PF03830">
    <property type="entry name" value="PTSIIB_sorb"/>
    <property type="match status" value="1"/>
</dbReference>
<proteinExistence type="predicted"/>
<evidence type="ECO:0000256" key="4">
    <source>
        <dbReference type="ARBA" id="ARBA00022597"/>
    </source>
</evidence>
<dbReference type="InterPro" id="IPR036667">
    <property type="entry name" value="PTS_IIB_sorbose-sp_sf"/>
</dbReference>
<evidence type="ECO:0000256" key="6">
    <source>
        <dbReference type="ARBA" id="ARBA00022683"/>
    </source>
</evidence>
<dbReference type="GO" id="GO:0016301">
    <property type="term" value="F:kinase activity"/>
    <property type="evidence" value="ECO:0007669"/>
    <property type="project" value="UniProtKB-KW"/>
</dbReference>
<feature type="domain" description="PTS EIIB type-4" evidence="8">
    <location>
        <begin position="1"/>
        <end position="154"/>
    </location>
</feature>
<keyword evidence="7" id="KW-0418">Kinase</keyword>
<gene>
    <name evidence="9" type="ORF">H9Q80_04190</name>
</gene>
<reference evidence="9 10" key="1">
    <citation type="submission" date="2020-08" db="EMBL/GenBank/DDBJ databases">
        <authorList>
            <person name="Liu C."/>
            <person name="Sun Q."/>
        </authorList>
    </citation>
    <scope>NUCLEOTIDE SEQUENCE [LARGE SCALE GENOMIC DNA]</scope>
    <source>
        <strain evidence="9 10">NSJ-61</strain>
    </source>
</reference>
<dbReference type="GO" id="GO:0009401">
    <property type="term" value="P:phosphoenolpyruvate-dependent sugar phosphotransferase system"/>
    <property type="evidence" value="ECO:0007669"/>
    <property type="project" value="UniProtKB-KW"/>
</dbReference>
<evidence type="ECO:0000313" key="9">
    <source>
        <dbReference type="EMBL" id="QNM13157.1"/>
    </source>
</evidence>
<evidence type="ECO:0000256" key="2">
    <source>
        <dbReference type="ARBA" id="ARBA00022448"/>
    </source>
</evidence>
<dbReference type="GO" id="GO:0008982">
    <property type="term" value="F:protein-N(PI)-phosphohistidine-sugar phosphotransferase activity"/>
    <property type="evidence" value="ECO:0007669"/>
    <property type="project" value="InterPro"/>
</dbReference>
<keyword evidence="2" id="KW-0813">Transport</keyword>
<evidence type="ECO:0000313" key="10">
    <source>
        <dbReference type="Proteomes" id="UP000515856"/>
    </source>
</evidence>
<keyword evidence="10" id="KW-1185">Reference proteome</keyword>
<dbReference type="Gene3D" id="3.40.35.10">
    <property type="entry name" value="Phosphotransferase system, sorbose subfamily IIB component"/>
    <property type="match status" value="1"/>
</dbReference>
<organism evidence="9 10">
    <name type="scientific">[Eubacterium] hominis</name>
    <dbReference type="NCBI Taxonomy" id="2764325"/>
    <lineage>
        <taxon>Bacteria</taxon>
        <taxon>Bacillati</taxon>
        <taxon>Bacillota</taxon>
        <taxon>Erysipelotrichia</taxon>
        <taxon>Erysipelotrichales</taxon>
        <taxon>Erysipelotrichaceae</taxon>
        <taxon>Amedibacillus</taxon>
    </lineage>
</organism>